<comment type="caution">
    <text evidence="1">The sequence shown here is derived from an EMBL/GenBank/DDBJ whole genome shotgun (WGS) entry which is preliminary data.</text>
</comment>
<dbReference type="AlphaFoldDB" id="A0A3P2RF35"/>
<dbReference type="EMBL" id="RHGY01000002">
    <property type="protein sequence ID" value="RRG18236.1"/>
    <property type="molecule type" value="Genomic_DNA"/>
</dbReference>
<name>A0A3P2RF35_WEIVI</name>
<gene>
    <name evidence="1" type="ORF">D3P96_02810</name>
</gene>
<accession>A0A3P2RF35</accession>
<proteinExistence type="predicted"/>
<evidence type="ECO:0000313" key="2">
    <source>
        <dbReference type="Proteomes" id="UP000275836"/>
    </source>
</evidence>
<protein>
    <submittedName>
        <fullName evidence="1">Uncharacterized protein</fullName>
    </submittedName>
</protein>
<evidence type="ECO:0000313" key="1">
    <source>
        <dbReference type="EMBL" id="RRG18236.1"/>
    </source>
</evidence>
<sequence>MTIRLEDIQDPIEGVDIWTQRQVAKKLGKSPDTFRRWRSTKMAERFNRVVQEVEPNKFYGPSVVRYLQGAGI</sequence>
<reference evidence="1 2" key="1">
    <citation type="submission" date="2018-10" db="EMBL/GenBank/DDBJ databases">
        <title>Draft genome sequence of Weissella viridescens UCO-SMC3.</title>
        <authorList>
            <person name="Garcia-Cancino A."/>
            <person name="Espinoza-Monje M."/>
            <person name="Albarracin L."/>
            <person name="Garcia-Castillo V."/>
            <person name="Campos-Martin J."/>
            <person name="Nakano Y."/>
            <person name="Guitierrez-Zamorano C."/>
            <person name="Ikeda-Ohtsubo W."/>
            <person name="Morita H."/>
            <person name="Kitazawa H."/>
            <person name="Villena J."/>
        </authorList>
    </citation>
    <scope>NUCLEOTIDE SEQUENCE [LARGE SCALE GENOMIC DNA]</scope>
    <source>
        <strain evidence="1 2">UCO-SMC3</strain>
    </source>
</reference>
<dbReference type="Proteomes" id="UP000275836">
    <property type="component" value="Unassembled WGS sequence"/>
</dbReference>
<organism evidence="1 2">
    <name type="scientific">Weissella viridescens</name>
    <name type="common">Lactobacillus viridescens</name>
    <dbReference type="NCBI Taxonomy" id="1629"/>
    <lineage>
        <taxon>Bacteria</taxon>
        <taxon>Bacillati</taxon>
        <taxon>Bacillota</taxon>
        <taxon>Bacilli</taxon>
        <taxon>Lactobacillales</taxon>
        <taxon>Lactobacillaceae</taxon>
        <taxon>Weissella</taxon>
    </lineage>
</organism>